<dbReference type="EMBL" id="JAGYVZ010000019">
    <property type="protein sequence ID" value="MBS7233034.1"/>
    <property type="molecule type" value="Genomic_DNA"/>
</dbReference>
<gene>
    <name evidence="1" type="ORF">KHA90_18590</name>
</gene>
<dbReference type="RefSeq" id="WP_213304465.1">
    <property type="nucleotide sequence ID" value="NZ_JAGYVZ010000019.1"/>
</dbReference>
<comment type="caution">
    <text evidence="1">The sequence shown here is derived from an EMBL/GenBank/DDBJ whole genome shotgun (WGS) entry which is preliminary data.</text>
</comment>
<sequence length="121" mass="14370">MVFVKKIQLSQETFPVNNYDDEVPLTFYCNDKGEKHQVILSLKKSISLYEEVIVERNITYEELAKIGIDKIENLEKEDRKHEYRYIKTFSSTCNKEFIVIFNFKEYGGYYSCRVFGVVEIV</sequence>
<name>A0ABS5PFG9_9FLAO</name>
<proteinExistence type="predicted"/>
<accession>A0ABS5PFG9</accession>
<evidence type="ECO:0000313" key="2">
    <source>
        <dbReference type="Proteomes" id="UP000722625"/>
    </source>
</evidence>
<protein>
    <submittedName>
        <fullName evidence="1">Uncharacterized protein</fullName>
    </submittedName>
</protein>
<dbReference type="Proteomes" id="UP000722625">
    <property type="component" value="Unassembled WGS sequence"/>
</dbReference>
<keyword evidence="2" id="KW-1185">Reference proteome</keyword>
<evidence type="ECO:0000313" key="1">
    <source>
        <dbReference type="EMBL" id="MBS7233034.1"/>
    </source>
</evidence>
<reference evidence="1 2" key="1">
    <citation type="journal article" date="2018" name="Int. J. Syst. Evol. Microbiol.">
        <title>Flavobacterium chryseum sp. nov. and Flavobacterium psychroterrae sp. nov., novel environmental bacteria isolated from Antarctica.</title>
        <authorList>
            <person name="Kralova S."/>
            <person name="Svec P."/>
            <person name="Busse H.J."/>
            <person name="Stankova E."/>
            <person name="Vaczi P."/>
            <person name="Sedlacek I."/>
        </authorList>
    </citation>
    <scope>NUCLEOTIDE SEQUENCE [LARGE SCALE GENOMIC DNA]</scope>
    <source>
        <strain evidence="1 2">CCM 8827</strain>
    </source>
</reference>
<organism evidence="1 2">
    <name type="scientific">Flavobacterium psychroterrae</name>
    <dbReference type="NCBI Taxonomy" id="2133767"/>
    <lineage>
        <taxon>Bacteria</taxon>
        <taxon>Pseudomonadati</taxon>
        <taxon>Bacteroidota</taxon>
        <taxon>Flavobacteriia</taxon>
        <taxon>Flavobacteriales</taxon>
        <taxon>Flavobacteriaceae</taxon>
        <taxon>Flavobacterium</taxon>
    </lineage>
</organism>